<gene>
    <name evidence="12" type="ORF">BWK59_08535</name>
</gene>
<sequence>MVIKKIFVLIMVLFSMNNFSQNEKKAILHDTTFVNINEYSKNFVLDIKYATDDNFLKKKVYDCNACYLRYKTVKQLIKANKEFAQRGYRIKLFDCYRPLSVQKKMWQIVSNPNYVANPERGSIHNRGGAVDLTLIDKQGNDVNMGTAFDHFGKESSHTYTNLPQKVLENRKWLKEIMKKHHFDSLESEWWHYSLEGARQFQLSNFNWQCN</sequence>
<proteinExistence type="inferred from homology"/>
<dbReference type="GO" id="GO:0071555">
    <property type="term" value="P:cell wall organization"/>
    <property type="evidence" value="ECO:0007669"/>
    <property type="project" value="UniProtKB-KW"/>
</dbReference>
<protein>
    <recommendedName>
        <fullName evidence="9 10">D-alanyl-D-alanine dipeptidase</fullName>
        <shortName evidence="9 10">D-Ala-D-Ala dipeptidase</shortName>
        <ecNumber evidence="9 10">3.4.13.22</ecNumber>
    </recommendedName>
</protein>
<organism evidence="12 13">
    <name type="scientific">Flavobacterium davisii</name>
    <dbReference type="NCBI Taxonomy" id="2906077"/>
    <lineage>
        <taxon>Bacteria</taxon>
        <taxon>Pseudomonadati</taxon>
        <taxon>Bacteroidota</taxon>
        <taxon>Flavobacteriia</taxon>
        <taxon>Flavobacteriales</taxon>
        <taxon>Flavobacteriaceae</taxon>
        <taxon>Flavobacterium</taxon>
    </lineage>
</organism>
<keyword evidence="8 10" id="KW-0961">Cell wall biogenesis/degradation</keyword>
<evidence type="ECO:0000256" key="6">
    <source>
        <dbReference type="ARBA" id="ARBA00022997"/>
    </source>
</evidence>
<dbReference type="Gene3D" id="3.30.1380.10">
    <property type="match status" value="1"/>
</dbReference>
<evidence type="ECO:0000256" key="11">
    <source>
        <dbReference type="SAM" id="SignalP"/>
    </source>
</evidence>
<keyword evidence="2 9" id="KW-0645">Protease</keyword>
<dbReference type="PANTHER" id="PTHR43126:SF1">
    <property type="entry name" value="D-ALANYL-D-ALANINE DIPEPTIDASE"/>
    <property type="match status" value="1"/>
</dbReference>
<evidence type="ECO:0000256" key="7">
    <source>
        <dbReference type="ARBA" id="ARBA00023049"/>
    </source>
</evidence>
<evidence type="ECO:0000256" key="9">
    <source>
        <dbReference type="HAMAP-Rule" id="MF_01924"/>
    </source>
</evidence>
<keyword evidence="5 9" id="KW-0862">Zinc</keyword>
<accession>A0A246GI96</accession>
<feature type="chain" id="PRO_5012128333" description="D-alanyl-D-alanine dipeptidase" evidence="11">
    <location>
        <begin position="21"/>
        <end position="210"/>
    </location>
</feature>
<keyword evidence="6 9" id="KW-0224">Dipeptidase</keyword>
<comment type="cofactor">
    <cofactor evidence="9">
        <name>Zn(2+)</name>
        <dbReference type="ChEBI" id="CHEBI:29105"/>
    </cofactor>
    <text evidence="9">Binds 1 zinc ion per subunit.</text>
</comment>
<keyword evidence="4 9" id="KW-0378">Hydrolase</keyword>
<dbReference type="HAMAP" id="MF_01924">
    <property type="entry name" value="A_A_dipeptidase"/>
    <property type="match status" value="1"/>
</dbReference>
<dbReference type="EC" id="3.4.13.22" evidence="9 10"/>
<dbReference type="PANTHER" id="PTHR43126">
    <property type="entry name" value="D-ALANYL-D-ALANINE DIPEPTIDASE"/>
    <property type="match status" value="1"/>
</dbReference>
<evidence type="ECO:0000313" key="13">
    <source>
        <dbReference type="Proteomes" id="UP000197768"/>
    </source>
</evidence>
<dbReference type="PIRSF" id="PIRSF026671">
    <property type="entry name" value="AA_dipeptidase"/>
    <property type="match status" value="1"/>
</dbReference>
<dbReference type="NCBIfam" id="NF007557">
    <property type="entry name" value="PRK10178.1"/>
    <property type="match status" value="1"/>
</dbReference>
<evidence type="ECO:0000256" key="10">
    <source>
        <dbReference type="PIRNR" id="PIRNR026671"/>
    </source>
</evidence>
<feature type="site" description="Transition state stabilizer" evidence="9">
    <location>
        <position position="97"/>
    </location>
</feature>
<evidence type="ECO:0000256" key="2">
    <source>
        <dbReference type="ARBA" id="ARBA00022670"/>
    </source>
</evidence>
<keyword evidence="7 9" id="KW-0482">Metalloprotease</keyword>
<dbReference type="GO" id="GO:0160237">
    <property type="term" value="F:D-Ala-D-Ala dipeptidase activity"/>
    <property type="evidence" value="ECO:0007669"/>
    <property type="project" value="UniProtKB-EC"/>
</dbReference>
<dbReference type="AlphaFoldDB" id="A0A246GI96"/>
<dbReference type="InterPro" id="IPR000755">
    <property type="entry name" value="A_A_dipeptidase"/>
</dbReference>
<name>A0A246GI96_9FLAO</name>
<dbReference type="GO" id="GO:0008270">
    <property type="term" value="F:zinc ion binding"/>
    <property type="evidence" value="ECO:0007669"/>
    <property type="project" value="UniProtKB-UniRule"/>
</dbReference>
<comment type="caution">
    <text evidence="12">The sequence shown here is derived from an EMBL/GenBank/DDBJ whole genome shotgun (WGS) entry which is preliminary data.</text>
</comment>
<evidence type="ECO:0000313" key="12">
    <source>
        <dbReference type="EMBL" id="OWP83822.1"/>
    </source>
</evidence>
<dbReference type="InterPro" id="IPR009045">
    <property type="entry name" value="Zn_M74/Hedgehog-like"/>
</dbReference>
<dbReference type="Pfam" id="PF01427">
    <property type="entry name" value="Peptidase_M15"/>
    <property type="match status" value="1"/>
</dbReference>
<comment type="function">
    <text evidence="9 10">Catalyzes hydrolysis of the D-alanyl-D-alanine dipeptide.</text>
</comment>
<evidence type="ECO:0000256" key="3">
    <source>
        <dbReference type="ARBA" id="ARBA00022723"/>
    </source>
</evidence>
<dbReference type="GO" id="GO:0008237">
    <property type="term" value="F:metallopeptidase activity"/>
    <property type="evidence" value="ECO:0007669"/>
    <property type="project" value="UniProtKB-KW"/>
</dbReference>
<reference evidence="12 13" key="1">
    <citation type="journal article" date="2017" name="Infect. Genet. Evol.">
        <title>Comparative genome analysis of fish pathogen Flavobacterium columnare reveals extensive sequence diversity within the species.</title>
        <authorList>
            <person name="Kayansamruaj P."/>
            <person name="Dong H.T."/>
            <person name="Hirono I."/>
            <person name="Kondo H."/>
            <person name="Senapin S."/>
            <person name="Rodkhum C."/>
        </authorList>
    </citation>
    <scope>NUCLEOTIDE SEQUENCE [LARGE SCALE GENOMIC DNA]</scope>
    <source>
        <strain evidence="12 13">1215</strain>
    </source>
</reference>
<evidence type="ECO:0000256" key="1">
    <source>
        <dbReference type="ARBA" id="ARBA00001362"/>
    </source>
</evidence>
<comment type="similarity">
    <text evidence="9 10">Belongs to the peptidase M15D family.</text>
</comment>
<dbReference type="SUPFAM" id="SSF55166">
    <property type="entry name" value="Hedgehog/DD-peptidase"/>
    <property type="match status" value="1"/>
</dbReference>
<feature type="binding site" evidence="9">
    <location>
        <position position="131"/>
    </location>
    <ligand>
        <name>Zn(2+)</name>
        <dbReference type="ChEBI" id="CHEBI:29105"/>
        <note>catalytic</note>
    </ligand>
</feature>
<feature type="active site" description="Proton donor/acceptor" evidence="9">
    <location>
        <position position="188"/>
    </location>
</feature>
<dbReference type="EMBL" id="MTCZ01000075">
    <property type="protein sequence ID" value="OWP83822.1"/>
    <property type="molecule type" value="Genomic_DNA"/>
</dbReference>
<comment type="catalytic activity">
    <reaction evidence="1 9 10">
        <text>D-alanyl-D-alanine + H2O = 2 D-alanine</text>
        <dbReference type="Rhea" id="RHEA:20661"/>
        <dbReference type="ChEBI" id="CHEBI:15377"/>
        <dbReference type="ChEBI" id="CHEBI:57416"/>
        <dbReference type="ChEBI" id="CHEBI:57822"/>
        <dbReference type="EC" id="3.4.13.22"/>
    </reaction>
</comment>
<feature type="binding site" evidence="9">
    <location>
        <position position="191"/>
    </location>
    <ligand>
        <name>Zn(2+)</name>
        <dbReference type="ChEBI" id="CHEBI:29105"/>
        <note>catalytic</note>
    </ligand>
</feature>
<keyword evidence="3 9" id="KW-0479">Metal-binding</keyword>
<evidence type="ECO:0000256" key="5">
    <source>
        <dbReference type="ARBA" id="ARBA00022833"/>
    </source>
</evidence>
<dbReference type="GO" id="GO:0006508">
    <property type="term" value="P:proteolysis"/>
    <property type="evidence" value="ECO:0007669"/>
    <property type="project" value="UniProtKB-KW"/>
</dbReference>
<feature type="binding site" evidence="9">
    <location>
        <position position="124"/>
    </location>
    <ligand>
        <name>Zn(2+)</name>
        <dbReference type="ChEBI" id="CHEBI:29105"/>
        <note>catalytic</note>
    </ligand>
</feature>
<keyword evidence="11" id="KW-0732">Signal</keyword>
<evidence type="ECO:0000256" key="4">
    <source>
        <dbReference type="ARBA" id="ARBA00022801"/>
    </source>
</evidence>
<dbReference type="CDD" id="cd14840">
    <property type="entry name" value="D-Ala-D-Ala_dipeptidase_Aad"/>
    <property type="match status" value="1"/>
</dbReference>
<feature type="signal peptide" evidence="11">
    <location>
        <begin position="1"/>
        <end position="20"/>
    </location>
</feature>
<evidence type="ECO:0000256" key="8">
    <source>
        <dbReference type="ARBA" id="ARBA00023316"/>
    </source>
</evidence>
<dbReference type="Proteomes" id="UP000197768">
    <property type="component" value="Unassembled WGS sequence"/>
</dbReference>